<gene>
    <name evidence="3" type="ORF">CONPUDRAFT_167783</name>
</gene>
<dbReference type="OrthoDB" id="2564234at2759"/>
<evidence type="ECO:0000313" key="4">
    <source>
        <dbReference type="Proteomes" id="UP000053558"/>
    </source>
</evidence>
<sequence>MVVANFLLDDKSPLLRYDSDFLSLPGNDNLSAWYYLGTYTVTATNGASMEWAFNGSGFTIWGVMSYNHGDYSVQVDNGSPTTLSGTTPSPVFQQPLVESTLPQGTHTVSLTNLGTGTTNALDVDMVTFQSNIEGTDQLVASIIQDTDDRFKWSSGWDTSPASVSFFSNGSGHVTTSASATFNLSFTGGILVGVAVSLYGSVGPNNGPYQVQLDGVMVINPQSFSGTSWDTFTQVMLYHANDIGDGPHELTLYNLPSGPQSTLAIDYAEIFSSTNEACSSRSSSSTSTTQKGLIGGLVVACTLAAIAILSALWLLRSNRRLRNFHSLSTMATQGPDSRRGPFFRTDSVHSGHGPYIPASAAVAPSTVATSGANPSSFTHDTPVTSSQGVETSQISASDSRRRALPRPTTVASITNNRTEAPPAYQ</sequence>
<feature type="compositionally biased region" description="Polar residues" evidence="1">
    <location>
        <begin position="408"/>
        <end position="417"/>
    </location>
</feature>
<dbReference type="OMA" id="NGASMEW"/>
<feature type="region of interest" description="Disordered" evidence="1">
    <location>
        <begin position="366"/>
        <end position="424"/>
    </location>
</feature>
<dbReference type="GeneID" id="19205863"/>
<organism evidence="3 4">
    <name type="scientific">Coniophora puteana (strain RWD-64-598)</name>
    <name type="common">Brown rot fungus</name>
    <dbReference type="NCBI Taxonomy" id="741705"/>
    <lineage>
        <taxon>Eukaryota</taxon>
        <taxon>Fungi</taxon>
        <taxon>Dikarya</taxon>
        <taxon>Basidiomycota</taxon>
        <taxon>Agaricomycotina</taxon>
        <taxon>Agaricomycetes</taxon>
        <taxon>Agaricomycetidae</taxon>
        <taxon>Boletales</taxon>
        <taxon>Coniophorineae</taxon>
        <taxon>Coniophoraceae</taxon>
        <taxon>Coniophora</taxon>
    </lineage>
</organism>
<proteinExistence type="predicted"/>
<feature type="transmembrane region" description="Helical" evidence="2">
    <location>
        <begin position="292"/>
        <end position="314"/>
    </location>
</feature>
<dbReference type="EMBL" id="JH711583">
    <property type="protein sequence ID" value="EIW77705.1"/>
    <property type="molecule type" value="Genomic_DNA"/>
</dbReference>
<dbReference type="Proteomes" id="UP000053558">
    <property type="component" value="Unassembled WGS sequence"/>
</dbReference>
<dbReference type="Gene3D" id="2.60.120.260">
    <property type="entry name" value="Galactose-binding domain-like"/>
    <property type="match status" value="2"/>
</dbReference>
<keyword evidence="2" id="KW-1133">Transmembrane helix</keyword>
<protein>
    <submittedName>
        <fullName evidence="3">Uncharacterized protein</fullName>
    </submittedName>
</protein>
<dbReference type="KEGG" id="cput:CONPUDRAFT_167783"/>
<accession>A0A5M3MGG3</accession>
<keyword evidence="2" id="KW-0472">Membrane</keyword>
<keyword evidence="2" id="KW-0812">Transmembrane</keyword>
<evidence type="ECO:0000256" key="2">
    <source>
        <dbReference type="SAM" id="Phobius"/>
    </source>
</evidence>
<dbReference type="AlphaFoldDB" id="A0A5M3MGG3"/>
<feature type="compositionally biased region" description="Polar residues" evidence="1">
    <location>
        <begin position="370"/>
        <end position="396"/>
    </location>
</feature>
<keyword evidence="4" id="KW-1185">Reference proteome</keyword>
<name>A0A5M3MGG3_CONPW</name>
<dbReference type="RefSeq" id="XP_007772076.1">
    <property type="nucleotide sequence ID" value="XM_007773886.1"/>
</dbReference>
<evidence type="ECO:0000256" key="1">
    <source>
        <dbReference type="SAM" id="MobiDB-lite"/>
    </source>
</evidence>
<comment type="caution">
    <text evidence="3">The sequence shown here is derived from an EMBL/GenBank/DDBJ whole genome shotgun (WGS) entry which is preliminary data.</text>
</comment>
<evidence type="ECO:0000313" key="3">
    <source>
        <dbReference type="EMBL" id="EIW77705.1"/>
    </source>
</evidence>
<reference evidence="4" key="1">
    <citation type="journal article" date="2012" name="Science">
        <title>The Paleozoic origin of enzymatic lignin decomposition reconstructed from 31 fungal genomes.</title>
        <authorList>
            <person name="Floudas D."/>
            <person name="Binder M."/>
            <person name="Riley R."/>
            <person name="Barry K."/>
            <person name="Blanchette R.A."/>
            <person name="Henrissat B."/>
            <person name="Martinez A.T."/>
            <person name="Otillar R."/>
            <person name="Spatafora J.W."/>
            <person name="Yadav J.S."/>
            <person name="Aerts A."/>
            <person name="Benoit I."/>
            <person name="Boyd A."/>
            <person name="Carlson A."/>
            <person name="Copeland A."/>
            <person name="Coutinho P.M."/>
            <person name="de Vries R.P."/>
            <person name="Ferreira P."/>
            <person name="Findley K."/>
            <person name="Foster B."/>
            <person name="Gaskell J."/>
            <person name="Glotzer D."/>
            <person name="Gorecki P."/>
            <person name="Heitman J."/>
            <person name="Hesse C."/>
            <person name="Hori C."/>
            <person name="Igarashi K."/>
            <person name="Jurgens J.A."/>
            <person name="Kallen N."/>
            <person name="Kersten P."/>
            <person name="Kohler A."/>
            <person name="Kuees U."/>
            <person name="Kumar T.K.A."/>
            <person name="Kuo A."/>
            <person name="LaButti K."/>
            <person name="Larrondo L.F."/>
            <person name="Lindquist E."/>
            <person name="Ling A."/>
            <person name="Lombard V."/>
            <person name="Lucas S."/>
            <person name="Lundell T."/>
            <person name="Martin R."/>
            <person name="McLaughlin D.J."/>
            <person name="Morgenstern I."/>
            <person name="Morin E."/>
            <person name="Murat C."/>
            <person name="Nagy L.G."/>
            <person name="Nolan M."/>
            <person name="Ohm R.A."/>
            <person name="Patyshakuliyeva A."/>
            <person name="Rokas A."/>
            <person name="Ruiz-Duenas F.J."/>
            <person name="Sabat G."/>
            <person name="Salamov A."/>
            <person name="Samejima M."/>
            <person name="Schmutz J."/>
            <person name="Slot J.C."/>
            <person name="St John F."/>
            <person name="Stenlid J."/>
            <person name="Sun H."/>
            <person name="Sun S."/>
            <person name="Syed K."/>
            <person name="Tsang A."/>
            <person name="Wiebenga A."/>
            <person name="Young D."/>
            <person name="Pisabarro A."/>
            <person name="Eastwood D.C."/>
            <person name="Martin F."/>
            <person name="Cullen D."/>
            <person name="Grigoriev I.V."/>
            <person name="Hibbett D.S."/>
        </authorList>
    </citation>
    <scope>NUCLEOTIDE SEQUENCE [LARGE SCALE GENOMIC DNA]</scope>
    <source>
        <strain evidence="4">RWD-64-598 SS2</strain>
    </source>
</reference>